<dbReference type="Pfam" id="PF24827">
    <property type="entry name" value="AstE_AspA_cat"/>
    <property type="match status" value="1"/>
</dbReference>
<dbReference type="GO" id="GO:0046872">
    <property type="term" value="F:metal ion binding"/>
    <property type="evidence" value="ECO:0007669"/>
    <property type="project" value="UniProtKB-KW"/>
</dbReference>
<keyword evidence="7" id="KW-1185">Reference proteome</keyword>
<organism evidence="6 7">
    <name type="scientific">Noviherbaspirillum galbum</name>
    <dbReference type="NCBI Taxonomy" id="2709383"/>
    <lineage>
        <taxon>Bacteria</taxon>
        <taxon>Pseudomonadati</taxon>
        <taxon>Pseudomonadota</taxon>
        <taxon>Betaproteobacteria</taxon>
        <taxon>Burkholderiales</taxon>
        <taxon>Oxalobacteraceae</taxon>
        <taxon>Noviherbaspirillum</taxon>
    </lineage>
</organism>
<protein>
    <submittedName>
        <fullName evidence="6">Succinylglutamate desuccinylase/aspartoacylase family protein</fullName>
    </submittedName>
</protein>
<dbReference type="InterPro" id="IPR055438">
    <property type="entry name" value="AstE_AspA_cat"/>
</dbReference>
<comment type="cofactor">
    <cofactor evidence="1">
        <name>Zn(2+)</name>
        <dbReference type="ChEBI" id="CHEBI:29105"/>
    </cofactor>
</comment>
<dbReference type="Proteomes" id="UP000482155">
    <property type="component" value="Unassembled WGS sequence"/>
</dbReference>
<evidence type="ECO:0000313" key="6">
    <source>
        <dbReference type="EMBL" id="NEX59554.1"/>
    </source>
</evidence>
<dbReference type="PANTHER" id="PTHR37326:SF1">
    <property type="entry name" value="BLL3975 PROTEIN"/>
    <property type="match status" value="1"/>
</dbReference>
<dbReference type="RefSeq" id="WP_163959806.1">
    <property type="nucleotide sequence ID" value="NZ_JAAIVB010000003.1"/>
</dbReference>
<evidence type="ECO:0000256" key="1">
    <source>
        <dbReference type="ARBA" id="ARBA00001947"/>
    </source>
</evidence>
<dbReference type="EMBL" id="JAAIVB010000003">
    <property type="protein sequence ID" value="NEX59554.1"/>
    <property type="molecule type" value="Genomic_DNA"/>
</dbReference>
<dbReference type="AlphaFoldDB" id="A0A6B3SFD4"/>
<keyword evidence="4" id="KW-0862">Zinc</keyword>
<accession>A0A6B3SFD4</accession>
<dbReference type="GO" id="GO:0016788">
    <property type="term" value="F:hydrolase activity, acting on ester bonds"/>
    <property type="evidence" value="ECO:0007669"/>
    <property type="project" value="InterPro"/>
</dbReference>
<keyword evidence="2" id="KW-0479">Metal-binding</keyword>
<dbReference type="InterPro" id="IPR053138">
    <property type="entry name" value="N-alpha-Ac-DABA_deacetylase"/>
</dbReference>
<evidence type="ECO:0000256" key="4">
    <source>
        <dbReference type="ARBA" id="ARBA00022833"/>
    </source>
</evidence>
<feature type="domain" description="Succinylglutamate desuccinylase/Aspartoacylase catalytic" evidence="5">
    <location>
        <begin position="29"/>
        <end position="265"/>
    </location>
</feature>
<proteinExistence type="predicted"/>
<sequence length="372" mass="39689">MQIQHHPLPSASLGTHREIASFHYGPAGGRKAYLQASLHADELPGMLVAHHLRARLKQLEDDGALLGEVVIVPLANPIGVAQSIQGSAFGRFDLPSGVNFNRGYPHLTPKLKQALEGKLGGDGDDNVRLIRELARQSLQEWPGAGETEAMKVILLSLAVDADVVLDLHCDHEAVMHLYTAPQLADRAMPLAALLGAQVVLTANESGDDPFDEACSRHWWELAEHAGTGSNVPFACLSATVELRGTQDVRHDLARQDAEALLDFLALEGFVACESMPTVPAAACEPTPLQGVEPLAAPHGGLLVFVREPGEDVRAGDVIAEIVDPVSGLVTPLCTSISGRFFARTNARFVHRGMRVAKVAGATPFRVGKLLSA</sequence>
<keyword evidence="3" id="KW-0378">Hydrolase</keyword>
<dbReference type="Gene3D" id="3.40.630.10">
    <property type="entry name" value="Zn peptidases"/>
    <property type="match status" value="1"/>
</dbReference>
<evidence type="ECO:0000256" key="3">
    <source>
        <dbReference type="ARBA" id="ARBA00022801"/>
    </source>
</evidence>
<dbReference type="PANTHER" id="PTHR37326">
    <property type="entry name" value="BLL3975 PROTEIN"/>
    <property type="match status" value="1"/>
</dbReference>
<dbReference type="SUPFAM" id="SSF53187">
    <property type="entry name" value="Zn-dependent exopeptidases"/>
    <property type="match status" value="1"/>
</dbReference>
<name>A0A6B3SFD4_9BURK</name>
<gene>
    <name evidence="6" type="ORF">G3574_00545</name>
</gene>
<evidence type="ECO:0000313" key="7">
    <source>
        <dbReference type="Proteomes" id="UP000482155"/>
    </source>
</evidence>
<comment type="caution">
    <text evidence="6">The sequence shown here is derived from an EMBL/GenBank/DDBJ whole genome shotgun (WGS) entry which is preliminary data.</text>
</comment>
<reference evidence="6 7" key="1">
    <citation type="submission" date="2020-02" db="EMBL/GenBank/DDBJ databases">
        <authorList>
            <person name="Kim M.K."/>
        </authorList>
    </citation>
    <scope>NUCLEOTIDE SEQUENCE [LARGE SCALE GENOMIC DNA]</scope>
    <source>
        <strain evidence="6 7">17J57-3</strain>
    </source>
</reference>
<evidence type="ECO:0000256" key="2">
    <source>
        <dbReference type="ARBA" id="ARBA00022723"/>
    </source>
</evidence>
<evidence type="ECO:0000259" key="5">
    <source>
        <dbReference type="Pfam" id="PF24827"/>
    </source>
</evidence>
<dbReference type="CDD" id="cd06250">
    <property type="entry name" value="M14_PaAOTO_like"/>
    <property type="match status" value="1"/>
</dbReference>